<proteinExistence type="predicted"/>
<reference evidence="2" key="1">
    <citation type="submission" date="2023-01" db="EMBL/GenBank/DDBJ databases">
        <title>Whole genome sequence of Paucibacter sp. S2-9 isolated from pond sediment.</title>
        <authorList>
            <person name="Jung J.Y."/>
        </authorList>
    </citation>
    <scope>NUCLEOTIDE SEQUENCE</scope>
    <source>
        <strain evidence="2">S2-9</strain>
    </source>
</reference>
<feature type="signal peptide" evidence="1">
    <location>
        <begin position="1"/>
        <end position="30"/>
    </location>
</feature>
<dbReference type="PROSITE" id="PS51318">
    <property type="entry name" value="TAT"/>
    <property type="match status" value="1"/>
</dbReference>
<dbReference type="PANTHER" id="PTHR37691:SF1">
    <property type="entry name" value="BLR3518 PROTEIN"/>
    <property type="match status" value="1"/>
</dbReference>
<dbReference type="KEGG" id="pais:PFX98_19410"/>
<dbReference type="AlphaFoldDB" id="A0AA95NF03"/>
<gene>
    <name evidence="2" type="ORF">PFX98_19410</name>
</gene>
<dbReference type="InterPro" id="IPR006311">
    <property type="entry name" value="TAT_signal"/>
</dbReference>
<dbReference type="PANTHER" id="PTHR37691">
    <property type="entry name" value="BLR3518 PROTEIN"/>
    <property type="match status" value="1"/>
</dbReference>
<keyword evidence="3" id="KW-1185">Reference proteome</keyword>
<protein>
    <submittedName>
        <fullName evidence="2">DsrE family protein</fullName>
    </submittedName>
</protein>
<dbReference type="InterPro" id="IPR027396">
    <property type="entry name" value="DsrEFH-like"/>
</dbReference>
<dbReference type="SUPFAM" id="SSF75169">
    <property type="entry name" value="DsrEFH-like"/>
    <property type="match status" value="1"/>
</dbReference>
<feature type="chain" id="PRO_5041690038" evidence="1">
    <location>
        <begin position="31"/>
        <end position="150"/>
    </location>
</feature>
<dbReference type="RefSeq" id="WP_285232132.1">
    <property type="nucleotide sequence ID" value="NZ_CP116346.1"/>
</dbReference>
<keyword evidence="1" id="KW-0732">Signal</keyword>
<organism evidence="2 3">
    <name type="scientific">Paucibacter sediminis</name>
    <dbReference type="NCBI Taxonomy" id="3019553"/>
    <lineage>
        <taxon>Bacteria</taxon>
        <taxon>Pseudomonadati</taxon>
        <taxon>Pseudomonadota</taxon>
        <taxon>Betaproteobacteria</taxon>
        <taxon>Burkholderiales</taxon>
        <taxon>Sphaerotilaceae</taxon>
        <taxon>Roseateles</taxon>
    </lineage>
</organism>
<dbReference type="Gene3D" id="3.40.1260.10">
    <property type="entry name" value="DsrEFH-like"/>
    <property type="match status" value="1"/>
</dbReference>
<evidence type="ECO:0000256" key="1">
    <source>
        <dbReference type="SAM" id="SignalP"/>
    </source>
</evidence>
<sequence length="150" mass="15461">MSIQRRMLVRGLAALGLSLSLALPAATALAADAGVKVVYHLSEGVAQAARAMGNIRNHLAADPTAKIVVVSHGAGIDFLLDGANTPQGQPFAGAIGDLAGQGVEFRVCNNTLAARKISPDKVAMEAKIVPSGVAEVARLQAREGFVYLHP</sequence>
<dbReference type="EMBL" id="CP116346">
    <property type="protein sequence ID" value="WIT11054.1"/>
    <property type="molecule type" value="Genomic_DNA"/>
</dbReference>
<evidence type="ECO:0000313" key="2">
    <source>
        <dbReference type="EMBL" id="WIT11054.1"/>
    </source>
</evidence>
<dbReference type="InterPro" id="IPR003787">
    <property type="entry name" value="Sulphur_relay_DsrE/F-like"/>
</dbReference>
<dbReference type="Proteomes" id="UP001177769">
    <property type="component" value="Chromosome"/>
</dbReference>
<dbReference type="Pfam" id="PF02635">
    <property type="entry name" value="DsrE"/>
    <property type="match status" value="1"/>
</dbReference>
<accession>A0AA95NF03</accession>
<evidence type="ECO:0000313" key="3">
    <source>
        <dbReference type="Proteomes" id="UP001177769"/>
    </source>
</evidence>
<name>A0AA95NF03_9BURK</name>